<accession>A0ABV5ZGJ7</accession>
<dbReference type="InterPro" id="IPR000524">
    <property type="entry name" value="Tscrpt_reg_HTH_GntR"/>
</dbReference>
<organism evidence="5 6">
    <name type="scientific">Balneatrix alpica</name>
    <dbReference type="NCBI Taxonomy" id="75684"/>
    <lineage>
        <taxon>Bacteria</taxon>
        <taxon>Pseudomonadati</taxon>
        <taxon>Pseudomonadota</taxon>
        <taxon>Gammaproteobacteria</taxon>
        <taxon>Oceanospirillales</taxon>
        <taxon>Balneatrichaceae</taxon>
        <taxon>Balneatrix</taxon>
    </lineage>
</organism>
<reference evidence="5 6" key="1">
    <citation type="submission" date="2024-09" db="EMBL/GenBank/DDBJ databases">
        <authorList>
            <person name="Sun Q."/>
            <person name="Mori K."/>
        </authorList>
    </citation>
    <scope>NUCLEOTIDE SEQUENCE [LARGE SCALE GENOMIC DNA]</scope>
    <source>
        <strain evidence="5 6">ATCC 51285</strain>
    </source>
</reference>
<dbReference type="InterPro" id="IPR011663">
    <property type="entry name" value="UTRA"/>
</dbReference>
<dbReference type="Gene3D" id="1.10.10.10">
    <property type="entry name" value="Winged helix-like DNA-binding domain superfamily/Winged helix DNA-binding domain"/>
    <property type="match status" value="1"/>
</dbReference>
<evidence type="ECO:0000259" key="4">
    <source>
        <dbReference type="PROSITE" id="PS50949"/>
    </source>
</evidence>
<evidence type="ECO:0000313" key="6">
    <source>
        <dbReference type="Proteomes" id="UP001589628"/>
    </source>
</evidence>
<dbReference type="Pfam" id="PF07702">
    <property type="entry name" value="UTRA"/>
    <property type="match status" value="1"/>
</dbReference>
<keyword evidence="6" id="KW-1185">Reference proteome</keyword>
<keyword evidence="3" id="KW-0804">Transcription</keyword>
<dbReference type="InterPro" id="IPR036390">
    <property type="entry name" value="WH_DNA-bd_sf"/>
</dbReference>
<dbReference type="PANTHER" id="PTHR44846">
    <property type="entry name" value="MANNOSYL-D-GLYCERATE TRANSPORT/METABOLISM SYSTEM REPRESSOR MNGR-RELATED"/>
    <property type="match status" value="1"/>
</dbReference>
<name>A0ABV5ZGJ7_9GAMM</name>
<proteinExistence type="predicted"/>
<evidence type="ECO:0000256" key="1">
    <source>
        <dbReference type="ARBA" id="ARBA00023015"/>
    </source>
</evidence>
<evidence type="ECO:0000256" key="2">
    <source>
        <dbReference type="ARBA" id="ARBA00023125"/>
    </source>
</evidence>
<gene>
    <name evidence="5" type="ORF">ACFFLH_15030</name>
</gene>
<dbReference type="RefSeq" id="WP_027312648.1">
    <property type="nucleotide sequence ID" value="NZ_JAUESS010000015.1"/>
</dbReference>
<evidence type="ECO:0000313" key="5">
    <source>
        <dbReference type="EMBL" id="MFB9887728.1"/>
    </source>
</evidence>
<dbReference type="SUPFAM" id="SSF64288">
    <property type="entry name" value="Chorismate lyase-like"/>
    <property type="match status" value="1"/>
</dbReference>
<dbReference type="SUPFAM" id="SSF46785">
    <property type="entry name" value="Winged helix' DNA-binding domain"/>
    <property type="match status" value="1"/>
</dbReference>
<dbReference type="InterPro" id="IPR050679">
    <property type="entry name" value="Bact_HTH_transcr_reg"/>
</dbReference>
<dbReference type="CDD" id="cd07377">
    <property type="entry name" value="WHTH_GntR"/>
    <property type="match status" value="1"/>
</dbReference>
<dbReference type="Proteomes" id="UP001589628">
    <property type="component" value="Unassembled WGS sequence"/>
</dbReference>
<dbReference type="PANTHER" id="PTHR44846:SF1">
    <property type="entry name" value="MANNOSYL-D-GLYCERATE TRANSPORT_METABOLISM SYSTEM REPRESSOR MNGR-RELATED"/>
    <property type="match status" value="1"/>
</dbReference>
<comment type="caution">
    <text evidence="5">The sequence shown here is derived from an EMBL/GenBank/DDBJ whole genome shotgun (WGS) entry which is preliminary data.</text>
</comment>
<protein>
    <submittedName>
        <fullName evidence="5">GntR family transcriptional regulator</fullName>
    </submittedName>
</protein>
<dbReference type="EMBL" id="JBHLZN010000006">
    <property type="protein sequence ID" value="MFB9887728.1"/>
    <property type="molecule type" value="Genomic_DNA"/>
</dbReference>
<dbReference type="Gene3D" id="3.40.1410.10">
    <property type="entry name" value="Chorismate lyase-like"/>
    <property type="match status" value="1"/>
</dbReference>
<dbReference type="Pfam" id="PF00392">
    <property type="entry name" value="GntR"/>
    <property type="match status" value="1"/>
</dbReference>
<sequence length="246" mass="27822">MTEHSANPLKGPEFQPLYQQVQQLILKQIVEGHWRPGEALPSEFQLADQFGVSQGTVRKALNALTDDRVLFRRQGVGTFVSEHTLQQTLFHFFHFVADGGTPELPHAQLQKCSLVEADAYQSAQLQLTPGSLLIRLDRIRILRGRPCIREQIFLPEALFSGLADLAELPHSLYHFYQHQYGITVHKAIDRIKAALADAADSQVLDLQQGEPILLVERVARSLDGRPVEFRISRTCSQKLHYLVELN</sequence>
<dbReference type="InterPro" id="IPR028978">
    <property type="entry name" value="Chorismate_lyase_/UTRA_dom_sf"/>
</dbReference>
<feature type="domain" description="HTH gntR-type" evidence="4">
    <location>
        <begin position="15"/>
        <end position="83"/>
    </location>
</feature>
<dbReference type="SMART" id="SM00345">
    <property type="entry name" value="HTH_GNTR"/>
    <property type="match status" value="1"/>
</dbReference>
<evidence type="ECO:0000256" key="3">
    <source>
        <dbReference type="ARBA" id="ARBA00023163"/>
    </source>
</evidence>
<keyword evidence="1" id="KW-0805">Transcription regulation</keyword>
<dbReference type="InterPro" id="IPR036388">
    <property type="entry name" value="WH-like_DNA-bd_sf"/>
</dbReference>
<keyword evidence="2" id="KW-0238">DNA-binding</keyword>
<dbReference type="PRINTS" id="PR00035">
    <property type="entry name" value="HTHGNTR"/>
</dbReference>
<dbReference type="PROSITE" id="PS50949">
    <property type="entry name" value="HTH_GNTR"/>
    <property type="match status" value="1"/>
</dbReference>
<dbReference type="SMART" id="SM00866">
    <property type="entry name" value="UTRA"/>
    <property type="match status" value="1"/>
</dbReference>